<dbReference type="PANTHER" id="PTHR45856">
    <property type="entry name" value="ALPHA/BETA-HYDROLASES SUPERFAMILY PROTEIN"/>
    <property type="match status" value="1"/>
</dbReference>
<dbReference type="InterPro" id="IPR051218">
    <property type="entry name" value="Sec_MonoDiacylglyc_Lipase"/>
</dbReference>
<dbReference type="Gene3D" id="3.40.50.1820">
    <property type="entry name" value="alpha/beta hydrolase"/>
    <property type="match status" value="1"/>
</dbReference>
<evidence type="ECO:0000259" key="3">
    <source>
        <dbReference type="Pfam" id="PF01764"/>
    </source>
</evidence>
<dbReference type="InterPro" id="IPR002921">
    <property type="entry name" value="Fungal_lipase-type"/>
</dbReference>
<reference evidence="4 5" key="1">
    <citation type="journal article" date="2012" name="Genome Biol.">
        <title>Genome and low-iron response of an oceanic diatom adapted to chronic iron limitation.</title>
        <authorList>
            <person name="Lommer M."/>
            <person name="Specht M."/>
            <person name="Roy A.S."/>
            <person name="Kraemer L."/>
            <person name="Andreson R."/>
            <person name="Gutowska M.A."/>
            <person name="Wolf J."/>
            <person name="Bergner S.V."/>
            <person name="Schilhabel M.B."/>
            <person name="Klostermeier U.C."/>
            <person name="Beiko R.G."/>
            <person name="Rosenstiel P."/>
            <person name="Hippler M."/>
            <person name="Laroche J."/>
        </authorList>
    </citation>
    <scope>NUCLEOTIDE SEQUENCE [LARGE SCALE GENOMIC DNA]</scope>
    <source>
        <strain evidence="4 5">CCMP1005</strain>
    </source>
</reference>
<feature type="transmembrane region" description="Helical" evidence="2">
    <location>
        <begin position="702"/>
        <end position="721"/>
    </location>
</feature>
<keyword evidence="2" id="KW-0472">Membrane</keyword>
<dbReference type="OrthoDB" id="41339at2759"/>
<feature type="domain" description="Fungal lipase-type" evidence="3">
    <location>
        <begin position="380"/>
        <end position="560"/>
    </location>
</feature>
<evidence type="ECO:0000256" key="2">
    <source>
        <dbReference type="SAM" id="Phobius"/>
    </source>
</evidence>
<feature type="compositionally biased region" description="Basic and acidic residues" evidence="1">
    <location>
        <begin position="1"/>
        <end position="17"/>
    </location>
</feature>
<keyword evidence="5" id="KW-1185">Reference proteome</keyword>
<dbReference type="EMBL" id="AGNL01020326">
    <property type="protein sequence ID" value="EJK61178.1"/>
    <property type="molecule type" value="Genomic_DNA"/>
</dbReference>
<dbReference type="PANTHER" id="PTHR45856:SF11">
    <property type="entry name" value="FUNGAL LIPASE-LIKE DOMAIN-CONTAINING PROTEIN"/>
    <property type="match status" value="1"/>
</dbReference>
<keyword evidence="2" id="KW-0812">Transmembrane</keyword>
<organism evidence="4 5">
    <name type="scientific">Thalassiosira oceanica</name>
    <name type="common">Marine diatom</name>
    <dbReference type="NCBI Taxonomy" id="159749"/>
    <lineage>
        <taxon>Eukaryota</taxon>
        <taxon>Sar</taxon>
        <taxon>Stramenopiles</taxon>
        <taxon>Ochrophyta</taxon>
        <taxon>Bacillariophyta</taxon>
        <taxon>Coscinodiscophyceae</taxon>
        <taxon>Thalassiosirophycidae</taxon>
        <taxon>Thalassiosirales</taxon>
        <taxon>Thalassiosiraceae</taxon>
        <taxon>Thalassiosira</taxon>
    </lineage>
</organism>
<evidence type="ECO:0000313" key="4">
    <source>
        <dbReference type="EMBL" id="EJK61178.1"/>
    </source>
</evidence>
<evidence type="ECO:0000256" key="1">
    <source>
        <dbReference type="SAM" id="MobiDB-lite"/>
    </source>
</evidence>
<feature type="region of interest" description="Disordered" evidence="1">
    <location>
        <begin position="1"/>
        <end position="22"/>
    </location>
</feature>
<dbReference type="CDD" id="cd00519">
    <property type="entry name" value="Lipase_3"/>
    <property type="match status" value="1"/>
</dbReference>
<feature type="non-terminal residue" evidence="4">
    <location>
        <position position="1"/>
    </location>
</feature>
<proteinExistence type="predicted"/>
<sequence>SALLRDEMADHRDRQMSDDFQAEDYTRTSSVVLTDGELDAAGRAMSSTSLMSERHVPEGEIRMANLGLASRKTMANFRAKGLVKNVSFSAIDQIADGKKPGDDAVVDKPDSTNPTAGKVVIHKRLQDIVAKEDKESLNTFVFSDNEFTKPQGDIFTEGQYFLGVSMLVYMYSHLRETCRMGHTRCEMEDIDVHSLQSTYKRGTPKRYLKGAKSAGSIIRVVIDELDTADGGDEDNDIVGEENKEYEKSITEQFRIWIEESRIDQMDDETKEMIAEMKRKVARHRWRRAISAVRLSYRIAGKPPRWEEPVCAPGCENQNRFVDMNEMVSQAMRKQPKYFREGSVMHNLIESGIEVVWFSDMSQNDVVYGICVCREERKVTVVFRGTVNAHNWKMNLKFDTNEYRNPVKQNYPDREDELSLHSGFAMYLLRKRKDSGINKLQEIFDKIDEIGREMAPDGNYKLCITGHSLGGALATLTGFYAAARSRFAHLDTIYVWTFAAPRVGTGRFFLISIQTWCKAQYLTIYSVAFIKAWQHLEKTGRIRHARFSATRDIVPLVPFCNFERDDLQFYKHVGVRIQLHPVGRLTKWRLKRHLDVTYPLHFTWMAEIQRAFMNNILANLTTLGGITNNHKLTEYQKRLHFAITYRKALGSGDLFSDRRRNRIKTLDEYYHIRANITGASIAQEILEQSKVTAENAVKQRLQYARLFTALLMVTWGFLLATLSANTFGTPKPSLHMLVGPMSHIAVGVWHICPLVTFLFIV</sequence>
<name>K0S552_THAOC</name>
<feature type="transmembrane region" description="Helical" evidence="2">
    <location>
        <begin position="733"/>
        <end position="759"/>
    </location>
</feature>
<dbReference type="SUPFAM" id="SSF53474">
    <property type="entry name" value="alpha/beta-Hydrolases"/>
    <property type="match status" value="1"/>
</dbReference>
<dbReference type="AlphaFoldDB" id="K0S552"/>
<dbReference type="Pfam" id="PF01764">
    <property type="entry name" value="Lipase_3"/>
    <property type="match status" value="1"/>
</dbReference>
<protein>
    <recommendedName>
        <fullName evidence="3">Fungal lipase-type domain-containing protein</fullName>
    </recommendedName>
</protein>
<accession>K0S552</accession>
<evidence type="ECO:0000313" key="5">
    <source>
        <dbReference type="Proteomes" id="UP000266841"/>
    </source>
</evidence>
<gene>
    <name evidence="4" type="ORF">THAOC_18378</name>
</gene>
<dbReference type="eggNOG" id="ENOG502RUME">
    <property type="taxonomic scope" value="Eukaryota"/>
</dbReference>
<comment type="caution">
    <text evidence="4">The sequence shown here is derived from an EMBL/GenBank/DDBJ whole genome shotgun (WGS) entry which is preliminary data.</text>
</comment>
<keyword evidence="2" id="KW-1133">Transmembrane helix</keyword>
<dbReference type="GO" id="GO:0006629">
    <property type="term" value="P:lipid metabolic process"/>
    <property type="evidence" value="ECO:0007669"/>
    <property type="project" value="InterPro"/>
</dbReference>
<dbReference type="Proteomes" id="UP000266841">
    <property type="component" value="Unassembled WGS sequence"/>
</dbReference>
<dbReference type="InterPro" id="IPR029058">
    <property type="entry name" value="AB_hydrolase_fold"/>
</dbReference>